<dbReference type="PANTHER" id="PTHR18968:SF13">
    <property type="entry name" value="ACETOLACTATE SYNTHASE CATALYTIC SUBUNIT, MITOCHONDRIAL"/>
    <property type="match status" value="1"/>
</dbReference>
<evidence type="ECO:0000313" key="5">
    <source>
        <dbReference type="EMBL" id="PSO03856.1"/>
    </source>
</evidence>
<dbReference type="GO" id="GO:0044272">
    <property type="term" value="P:sulfur compound biosynthetic process"/>
    <property type="evidence" value="ECO:0007669"/>
    <property type="project" value="UniProtKB-ARBA"/>
</dbReference>
<feature type="domain" description="Thiamine pyrophosphate enzyme TPP-binding" evidence="3">
    <location>
        <begin position="384"/>
        <end position="551"/>
    </location>
</feature>
<feature type="domain" description="Thiamine pyrophosphate enzyme N-terminal TPP-binding" evidence="4">
    <location>
        <begin position="7"/>
        <end position="74"/>
    </location>
</feature>
<name>A0A2R6BZA1_9ARCH</name>
<accession>A0A2R6BZA1</accession>
<dbReference type="Gene3D" id="3.40.50.970">
    <property type="match status" value="2"/>
</dbReference>
<dbReference type="GO" id="GO:0005948">
    <property type="term" value="C:acetolactate synthase complex"/>
    <property type="evidence" value="ECO:0007669"/>
    <property type="project" value="TreeGrafter"/>
</dbReference>
<dbReference type="InterPro" id="IPR011766">
    <property type="entry name" value="TPP_enzyme_TPP-bd"/>
</dbReference>
<dbReference type="CDD" id="cd07035">
    <property type="entry name" value="TPP_PYR_POX_like"/>
    <property type="match status" value="1"/>
</dbReference>
<dbReference type="GO" id="GO:0030976">
    <property type="term" value="F:thiamine pyrophosphate binding"/>
    <property type="evidence" value="ECO:0007669"/>
    <property type="project" value="InterPro"/>
</dbReference>
<proteinExistence type="inferred from homology"/>
<dbReference type="GO" id="GO:0050660">
    <property type="term" value="F:flavin adenine dinucleotide binding"/>
    <property type="evidence" value="ECO:0007669"/>
    <property type="project" value="TreeGrafter"/>
</dbReference>
<evidence type="ECO:0008006" key="7">
    <source>
        <dbReference type="Google" id="ProtNLM"/>
    </source>
</evidence>
<gene>
    <name evidence="5" type="ORF">B9Q13_06245</name>
</gene>
<dbReference type="GO" id="GO:0003984">
    <property type="term" value="F:acetolactate synthase activity"/>
    <property type="evidence" value="ECO:0007669"/>
    <property type="project" value="TreeGrafter"/>
</dbReference>
<dbReference type="PANTHER" id="PTHR18968">
    <property type="entry name" value="THIAMINE PYROPHOSPHATE ENZYMES"/>
    <property type="match status" value="1"/>
</dbReference>
<dbReference type="AlphaFoldDB" id="A0A2R6BZA1"/>
<dbReference type="Pfam" id="PF02775">
    <property type="entry name" value="TPP_enzyme_C"/>
    <property type="match status" value="1"/>
</dbReference>
<reference evidence="5 6" key="1">
    <citation type="submission" date="2017-04" db="EMBL/GenBank/DDBJ databases">
        <title>Novel microbial lineages endemic to geothermal iron-oxide mats fill important gaps in the evolutionary history of Archaea.</title>
        <authorList>
            <person name="Jay Z.J."/>
            <person name="Beam J.P."/>
            <person name="Dlakic M."/>
            <person name="Rusch D.B."/>
            <person name="Kozubal M.A."/>
            <person name="Inskeep W.P."/>
        </authorList>
    </citation>
    <scope>NUCLEOTIDE SEQUENCE [LARGE SCALE GENOMIC DNA]</scope>
    <source>
        <strain evidence="5">ECH_B_SAG-G16</strain>
    </source>
</reference>
<evidence type="ECO:0000259" key="3">
    <source>
        <dbReference type="Pfam" id="PF02775"/>
    </source>
</evidence>
<dbReference type="SUPFAM" id="SSF52518">
    <property type="entry name" value="Thiamin diphosphate-binding fold (THDP-binding)"/>
    <property type="match status" value="2"/>
</dbReference>
<evidence type="ECO:0000313" key="6">
    <source>
        <dbReference type="Proteomes" id="UP000241886"/>
    </source>
</evidence>
<dbReference type="Gene3D" id="3.40.50.1220">
    <property type="entry name" value="TPP-binding domain"/>
    <property type="match status" value="1"/>
</dbReference>
<dbReference type="EMBL" id="NEXO01000087">
    <property type="protein sequence ID" value="PSO03856.1"/>
    <property type="molecule type" value="Genomic_DNA"/>
</dbReference>
<dbReference type="GO" id="GO:0009099">
    <property type="term" value="P:L-valine biosynthetic process"/>
    <property type="evidence" value="ECO:0007669"/>
    <property type="project" value="TreeGrafter"/>
</dbReference>
<dbReference type="GO" id="GO:0009097">
    <property type="term" value="P:isoleucine biosynthetic process"/>
    <property type="evidence" value="ECO:0007669"/>
    <property type="project" value="TreeGrafter"/>
</dbReference>
<keyword evidence="2" id="KW-0786">Thiamine pyrophosphate</keyword>
<organism evidence="5 6">
    <name type="scientific">Candidatus Marsarchaeota G2 archaeon ECH_B_SAG-G16</name>
    <dbReference type="NCBI Taxonomy" id="1978167"/>
    <lineage>
        <taxon>Archaea</taxon>
        <taxon>Candidatus Marsarchaeota</taxon>
        <taxon>Candidatus Marsarchaeota group 2</taxon>
    </lineage>
</organism>
<dbReference type="InterPro" id="IPR045229">
    <property type="entry name" value="TPP_enz"/>
</dbReference>
<comment type="similarity">
    <text evidence="1">Belongs to the TPP enzyme family.</text>
</comment>
<sequence length="565" mass="62383">MPDIQDAMVVVKPPKWIQGLHEFVSVSAAIGYSLASEKVGVALIDRIVGTLNCAGAFYAAFLSSAPIVVFASSNIAGIPIPNGLPEYHYHSDPAYPIRPWIKWCTQVNSLEMLPDDINKAFLMASVEHTGPVFVALRQDLMAQRIGKVYHLDRHTETYSSRIPDDLSLNKIVDLVVTSEFVQLFTSQLGRHPASVEALKRFAHTFGVAVSEARFFMNYPITDPLHVGFFDGYGTPLLFPSTKLVLSVEMGLLPPYKFENDVKVIELSSDPKKTQDVAGGGDYGSSYILASMRCICDMAPTLEKLVKIGSERLASSDKSVIKERTAKISEYHERLLKSWDEKAKKSFDAGVLDGWSIGYILNKHWSKEKVMVDGSMSYWDSLIKTVKIEKPGTYFGNPAAFLGITPGMAYGVALADREYIEVKDYGLYKAGKISQSKRTVVAILGDGDAAMGNIVSALWSCKHYGINLLYIVLNNACWGIDWPPIEDSLTGWSKKAGDFETVDIDQPRINFAEIAHTLEVWSKHVSTVDEFDLALQEALKVVNKGETALLEVFLPKPTGQKPSVVP</sequence>
<evidence type="ECO:0000259" key="4">
    <source>
        <dbReference type="Pfam" id="PF02776"/>
    </source>
</evidence>
<dbReference type="Pfam" id="PF02776">
    <property type="entry name" value="TPP_enzyme_N"/>
    <property type="match status" value="1"/>
</dbReference>
<dbReference type="InterPro" id="IPR029061">
    <property type="entry name" value="THDP-binding"/>
</dbReference>
<dbReference type="Proteomes" id="UP000241886">
    <property type="component" value="Unassembled WGS sequence"/>
</dbReference>
<comment type="caution">
    <text evidence="5">The sequence shown here is derived from an EMBL/GenBank/DDBJ whole genome shotgun (WGS) entry which is preliminary data.</text>
</comment>
<dbReference type="InterPro" id="IPR012001">
    <property type="entry name" value="Thiamin_PyroP_enz_TPP-bd_dom"/>
</dbReference>
<evidence type="ECO:0000256" key="1">
    <source>
        <dbReference type="ARBA" id="ARBA00007812"/>
    </source>
</evidence>
<protein>
    <recommendedName>
        <fullName evidence="7">Thiamine pyrophosphate enzyme TPP-binding domain-containing protein</fullName>
    </recommendedName>
</protein>
<evidence type="ECO:0000256" key="2">
    <source>
        <dbReference type="ARBA" id="ARBA00023052"/>
    </source>
</evidence>